<keyword evidence="1" id="KW-0547">Nucleotide-binding</keyword>
<dbReference type="Pfam" id="PF00531">
    <property type="entry name" value="Death"/>
    <property type="match status" value="1"/>
</dbReference>
<reference evidence="6" key="2">
    <citation type="submission" date="2021-01" db="UniProtKB">
        <authorList>
            <consortium name="EnsemblMetazoa"/>
        </authorList>
    </citation>
    <scope>IDENTIFICATION</scope>
</reference>
<dbReference type="OrthoDB" id="120976at2759"/>
<dbReference type="InParanoid" id="A0A7M7NEL7"/>
<dbReference type="SUPFAM" id="SSF52047">
    <property type="entry name" value="RNI-like"/>
    <property type="match status" value="1"/>
</dbReference>
<feature type="region of interest" description="Disordered" evidence="3">
    <location>
        <begin position="761"/>
        <end position="788"/>
    </location>
</feature>
<evidence type="ECO:0000259" key="4">
    <source>
        <dbReference type="PROSITE" id="PS50017"/>
    </source>
</evidence>
<feature type="domain" description="Death" evidence="4">
    <location>
        <begin position="20"/>
        <end position="97"/>
    </location>
</feature>
<evidence type="ECO:0000256" key="1">
    <source>
        <dbReference type="ARBA" id="ARBA00022741"/>
    </source>
</evidence>
<dbReference type="Gene3D" id="3.80.10.10">
    <property type="entry name" value="Ribonuclease Inhibitor"/>
    <property type="match status" value="1"/>
</dbReference>
<evidence type="ECO:0000313" key="7">
    <source>
        <dbReference type="Proteomes" id="UP000007110"/>
    </source>
</evidence>
<dbReference type="GO" id="GO:0005524">
    <property type="term" value="F:ATP binding"/>
    <property type="evidence" value="ECO:0007669"/>
    <property type="project" value="UniProtKB-KW"/>
</dbReference>
<dbReference type="PROSITE" id="PS50837">
    <property type="entry name" value="NACHT"/>
    <property type="match status" value="1"/>
</dbReference>
<dbReference type="SMART" id="SM00005">
    <property type="entry name" value="DEATH"/>
    <property type="match status" value="1"/>
</dbReference>
<dbReference type="InterPro" id="IPR032675">
    <property type="entry name" value="LRR_dom_sf"/>
</dbReference>
<dbReference type="PROSITE" id="PS50017">
    <property type="entry name" value="DEATH_DOMAIN"/>
    <property type="match status" value="1"/>
</dbReference>
<accession>A0A7M7NEL7</accession>
<evidence type="ECO:0000313" key="6">
    <source>
        <dbReference type="EnsemblMetazoa" id="XP_030835385"/>
    </source>
</evidence>
<keyword evidence="7" id="KW-1185">Reference proteome</keyword>
<dbReference type="PANTHER" id="PTHR46312:SF2">
    <property type="entry name" value="NUCLEOTIDE-BINDING OLIGOMERIZATION DOMAIN-CONTAINING PROTEIN 2-LIKE"/>
    <property type="match status" value="1"/>
</dbReference>
<organism evidence="6 7">
    <name type="scientific">Strongylocentrotus purpuratus</name>
    <name type="common">Purple sea urchin</name>
    <dbReference type="NCBI Taxonomy" id="7668"/>
    <lineage>
        <taxon>Eukaryota</taxon>
        <taxon>Metazoa</taxon>
        <taxon>Echinodermata</taxon>
        <taxon>Eleutherozoa</taxon>
        <taxon>Echinozoa</taxon>
        <taxon>Echinoidea</taxon>
        <taxon>Euechinoidea</taxon>
        <taxon>Echinacea</taxon>
        <taxon>Camarodonta</taxon>
        <taxon>Echinidea</taxon>
        <taxon>Strongylocentrotidae</taxon>
        <taxon>Strongylocentrotus</taxon>
    </lineage>
</organism>
<dbReference type="Gene3D" id="1.10.533.10">
    <property type="entry name" value="Death Domain, Fas"/>
    <property type="match status" value="1"/>
</dbReference>
<dbReference type="SUPFAM" id="SSF52540">
    <property type="entry name" value="P-loop containing nucleoside triphosphate hydrolases"/>
    <property type="match status" value="1"/>
</dbReference>
<evidence type="ECO:0000256" key="3">
    <source>
        <dbReference type="SAM" id="MobiDB-lite"/>
    </source>
</evidence>
<sequence length="1140" mass="129373">MAEGGTGELMMGTDEERQVQVNLLLDLSLELGSSWKDIGRRLGLLEADLENIESDYPKQKERGYQMLLKWRQMTRNKDLVKTLVQGLQSVQRVDLADKYGPRFEALFPSEIESDAASPTALDAKETRMVEHLKYHYKKRNKVPMVPWAGKNGKIVTVDLGRVYTNLVLLVDIDSPDLPIHYRLAFKDLFKDVKAVDGNDNEIDGCEETLATSSTRVVARGRTGSGKTTFLLKLTSDWAEARTSPVKDAVAVFLLQLKKLDHTSNFGAAVVDQLLPKKDFTPQFIEQFAEKNQKRVAVLLDGYDEFKGKGLDQKNCGNIVKMLRKEYLPFVQILITTRPGRVGDFMKLEDHITDEYRHLQITGFSSEDIDAYVKKIFKRRPELGEKLLAYLEENHLKTELASLPLMCCAFCQLTKLTDGKDFKDMNTISSLFDKLVKCLLKYHPRSKEQRTRLRSWDSTEKDVTEETYVKSGDIMNENEDATGDAVFQSREVDEDDLILQLGKVALLGFVRSDEEELIFRLKDFEDCKSGAREVVAMGCKVGILVRDEEAEYRPTLYEDLEINNEDGVVDSHNITFVLKIIQEKLAGSYLAYLSTGNEEERCFFKKCVEDIRTLQRATDLGNVLMFASGANVEAARTIISHVVSLMKSEEENIKLFMNGKLHYTECQRVQKLIEFCLQLNFESQSKGELNDVLAPLMSGCSRLRLVGISSYVTKSLGYFLQHGRGISIKSLELIRLHLNSSSEFREFLNSFPGLENDVSDSLKRKRRRRKKQSEEPLTEEKRREKLREGVTKGREIPKYLLQRPDDTFLAVLPLWEQVNQMQMSEWNFGPVIDGLERCPVEELILNGVKANPADWERLFRMFSNSSFTSLKRLTLSMNNISDECLAKLVPGLSRQSNLTQLKLSGNEVGPDFLDALEECPMMENLEELVLEKTDMDSESIEQLGDLLKHFPSLSALDIRRNTSSDDTSIISILDGVQHCPQLDKLMISLHHVTEKALNQLQTKVGTLARLKELHLVHTPVPEKVIACAAGFLPVMPNLEDLRISGTPPDKTKPHDEGTARVSCEVADLFSNAVLATPSLRFLSILYTPFGPDSFVNLLEKSSEATKVGLKTLRFSKACIPEEEEVRRHVRNAEKTFLRIWV</sequence>
<dbReference type="AlphaFoldDB" id="A0A7M7NEL7"/>
<feature type="compositionally biased region" description="Basic and acidic residues" evidence="3">
    <location>
        <begin position="771"/>
        <end position="788"/>
    </location>
</feature>
<proteinExistence type="predicted"/>
<dbReference type="PANTHER" id="PTHR46312">
    <property type="entry name" value="NACHT DOMAIN-CONTAINING PROTEIN"/>
    <property type="match status" value="1"/>
</dbReference>
<dbReference type="InterPro" id="IPR000488">
    <property type="entry name" value="Death_dom"/>
</dbReference>
<evidence type="ECO:0000259" key="5">
    <source>
        <dbReference type="PROSITE" id="PS50837"/>
    </source>
</evidence>
<dbReference type="FunFam" id="3.40.50.300:FF:005641">
    <property type="entry name" value="Uncharacterized protein"/>
    <property type="match status" value="1"/>
</dbReference>
<dbReference type="GeneID" id="100890694"/>
<dbReference type="CDD" id="cd01670">
    <property type="entry name" value="Death"/>
    <property type="match status" value="1"/>
</dbReference>
<reference evidence="7" key="1">
    <citation type="submission" date="2015-02" db="EMBL/GenBank/DDBJ databases">
        <title>Genome sequencing for Strongylocentrotus purpuratus.</title>
        <authorList>
            <person name="Murali S."/>
            <person name="Liu Y."/>
            <person name="Vee V."/>
            <person name="English A."/>
            <person name="Wang M."/>
            <person name="Skinner E."/>
            <person name="Han Y."/>
            <person name="Muzny D.M."/>
            <person name="Worley K.C."/>
            <person name="Gibbs R.A."/>
        </authorList>
    </citation>
    <scope>NUCLEOTIDE SEQUENCE</scope>
</reference>
<dbReference type="Pfam" id="PF05729">
    <property type="entry name" value="NACHT"/>
    <property type="match status" value="1"/>
</dbReference>
<dbReference type="Proteomes" id="UP000007110">
    <property type="component" value="Unassembled WGS sequence"/>
</dbReference>
<dbReference type="SUPFAM" id="SSF47986">
    <property type="entry name" value="DEATH domain"/>
    <property type="match status" value="1"/>
</dbReference>
<dbReference type="InterPro" id="IPR027417">
    <property type="entry name" value="P-loop_NTPase"/>
</dbReference>
<dbReference type="InterPro" id="IPR007111">
    <property type="entry name" value="NACHT_NTPase"/>
</dbReference>
<dbReference type="GO" id="GO:0007165">
    <property type="term" value="P:signal transduction"/>
    <property type="evidence" value="ECO:0007669"/>
    <property type="project" value="InterPro"/>
</dbReference>
<feature type="domain" description="NACHT" evidence="5">
    <location>
        <begin position="214"/>
        <end position="339"/>
    </location>
</feature>
<dbReference type="Gene3D" id="3.40.50.300">
    <property type="entry name" value="P-loop containing nucleotide triphosphate hydrolases"/>
    <property type="match status" value="1"/>
</dbReference>
<protein>
    <submittedName>
        <fullName evidence="6">Uncharacterized protein</fullName>
    </submittedName>
</protein>
<dbReference type="KEGG" id="spu:100890694"/>
<dbReference type="EnsemblMetazoa" id="XM_030979525">
    <property type="protein sequence ID" value="XP_030835385"/>
    <property type="gene ID" value="LOC100890694"/>
</dbReference>
<dbReference type="InterPro" id="IPR011029">
    <property type="entry name" value="DEATH-like_dom_sf"/>
</dbReference>
<name>A0A7M7NEL7_STRPU</name>
<keyword evidence="2" id="KW-0067">ATP-binding</keyword>
<dbReference type="OMA" id="HERAYHM"/>
<evidence type="ECO:0000256" key="2">
    <source>
        <dbReference type="ARBA" id="ARBA00022840"/>
    </source>
</evidence>
<dbReference type="RefSeq" id="XP_030835385.1">
    <property type="nucleotide sequence ID" value="XM_030979525.1"/>
</dbReference>